<dbReference type="Pfam" id="PF01145">
    <property type="entry name" value="Band_7"/>
    <property type="match status" value="1"/>
</dbReference>
<reference evidence="4" key="1">
    <citation type="submission" date="2016-10" db="EMBL/GenBank/DDBJ databases">
        <authorList>
            <person name="Varghese N."/>
            <person name="Submissions S."/>
        </authorList>
    </citation>
    <scope>NUCLEOTIDE SEQUENCE [LARGE SCALE GENOMIC DNA]</scope>
    <source>
        <strain evidence="4">DSM 45079</strain>
    </source>
</reference>
<evidence type="ECO:0000313" key="3">
    <source>
        <dbReference type="EMBL" id="SDU27368.1"/>
    </source>
</evidence>
<dbReference type="RefSeq" id="WP_046771953.1">
    <property type="nucleotide sequence ID" value="NZ_LBMC01000053.1"/>
</dbReference>
<dbReference type="InterPro" id="IPR001107">
    <property type="entry name" value="Band_7"/>
</dbReference>
<accession>A0A1H2H728</accession>
<evidence type="ECO:0000313" key="4">
    <source>
        <dbReference type="Proteomes" id="UP000182977"/>
    </source>
</evidence>
<gene>
    <name evidence="3" type="ORF">SAMN04488563_0865</name>
</gene>
<dbReference type="STRING" id="419479.SAMN04488563_0865"/>
<name>A0A1H2H728_9ACTN</name>
<dbReference type="EMBL" id="LT629791">
    <property type="protein sequence ID" value="SDU27368.1"/>
    <property type="molecule type" value="Genomic_DNA"/>
</dbReference>
<evidence type="ECO:0000256" key="1">
    <source>
        <dbReference type="SAM" id="Coils"/>
    </source>
</evidence>
<organism evidence="3 4">
    <name type="scientific">Jiangella alkaliphila</name>
    <dbReference type="NCBI Taxonomy" id="419479"/>
    <lineage>
        <taxon>Bacteria</taxon>
        <taxon>Bacillati</taxon>
        <taxon>Actinomycetota</taxon>
        <taxon>Actinomycetes</taxon>
        <taxon>Jiangellales</taxon>
        <taxon>Jiangellaceae</taxon>
        <taxon>Jiangella</taxon>
    </lineage>
</organism>
<keyword evidence="1" id="KW-0175">Coiled coil</keyword>
<dbReference type="InterPro" id="IPR036013">
    <property type="entry name" value="Band_7/SPFH_dom_sf"/>
</dbReference>
<dbReference type="Gene3D" id="3.30.479.30">
    <property type="entry name" value="Band 7 domain"/>
    <property type="match status" value="1"/>
</dbReference>
<feature type="coiled-coil region" evidence="1">
    <location>
        <begin position="188"/>
        <end position="215"/>
    </location>
</feature>
<feature type="domain" description="Band 7" evidence="2">
    <location>
        <begin position="28"/>
        <end position="197"/>
    </location>
</feature>
<sequence length="334" mass="36502">MAEIRKFGLVRHVRSTPTEHVVHQRGDRVVHSGTSCSFWFRPLTAALSEVPVDDRELPLLFHARTGDFQKIAVQSTVTYRFADPEQVAGRIDFAIDTATGRWRSAPLDQVAHLLTETAQQHAAGLLVTIPMADALGAGVTAIRERLWTGLVDDARLRDTGIVVLDVRVVAVRPDPDIERALQTPARELIQEEADRATYERRAHAVERERAISENELQSKIELAAREERLVAQHGANERRRATEEAAAARIAAEAEADRVGLAAGAEADRVRQTGTAEADAEAARMNVLSELDHRTLLALALRELAGGLPDVGMVNVTPDLVTSVLARLTDGAAR</sequence>
<dbReference type="AlphaFoldDB" id="A0A1H2H728"/>
<proteinExistence type="predicted"/>
<dbReference type="Proteomes" id="UP000182977">
    <property type="component" value="Chromosome I"/>
</dbReference>
<keyword evidence="4" id="KW-1185">Reference proteome</keyword>
<protein>
    <submittedName>
        <fullName evidence="3">SPFH domain / Band 7 family protein</fullName>
    </submittedName>
</protein>
<dbReference type="OrthoDB" id="3469168at2"/>
<evidence type="ECO:0000259" key="2">
    <source>
        <dbReference type="Pfam" id="PF01145"/>
    </source>
</evidence>